<organism evidence="2 3">
    <name type="scientific">Haloferula chungangensis</name>
    <dbReference type="NCBI Taxonomy" id="1048331"/>
    <lineage>
        <taxon>Bacteria</taxon>
        <taxon>Pseudomonadati</taxon>
        <taxon>Verrucomicrobiota</taxon>
        <taxon>Verrucomicrobiia</taxon>
        <taxon>Verrucomicrobiales</taxon>
        <taxon>Verrucomicrobiaceae</taxon>
        <taxon>Haloferula</taxon>
    </lineage>
</organism>
<keyword evidence="3" id="KW-1185">Reference proteome</keyword>
<name>A0ABW2L3B1_9BACT</name>
<evidence type="ECO:0000259" key="1">
    <source>
        <dbReference type="Pfam" id="PF09537"/>
    </source>
</evidence>
<dbReference type="InterPro" id="IPR012347">
    <property type="entry name" value="Ferritin-like"/>
</dbReference>
<dbReference type="Proteomes" id="UP001596472">
    <property type="component" value="Unassembled WGS sequence"/>
</dbReference>
<proteinExistence type="predicted"/>
<accession>A0ABW2L3B1</accession>
<dbReference type="RefSeq" id="WP_379710491.1">
    <property type="nucleotide sequence ID" value="NZ_JBHTBS010000002.1"/>
</dbReference>
<feature type="domain" description="DUF2383" evidence="1">
    <location>
        <begin position="11"/>
        <end position="116"/>
    </location>
</feature>
<dbReference type="Pfam" id="PF09537">
    <property type="entry name" value="DUF2383"/>
    <property type="match status" value="1"/>
</dbReference>
<comment type="caution">
    <text evidence="2">The sequence shown here is derived from an EMBL/GenBank/DDBJ whole genome shotgun (WGS) entry which is preliminary data.</text>
</comment>
<evidence type="ECO:0000313" key="3">
    <source>
        <dbReference type="Proteomes" id="UP001596472"/>
    </source>
</evidence>
<dbReference type="Gene3D" id="1.20.1260.10">
    <property type="match status" value="1"/>
</dbReference>
<sequence>MNTSTQNEECIEVCNSLLRGELSAVETYAQVIEKFDGDPKLGELQRIKDEHLTSVNRLIVNVTEMGGVPSTESGAWGTFAKTIQGAANLFGENSAISALLQGEEHGQSEYEDALKDDVVMMDCKTMIRSELLPRVNEHIVALKRLSN</sequence>
<dbReference type="InterPro" id="IPR019052">
    <property type="entry name" value="DUF2383"/>
</dbReference>
<evidence type="ECO:0000313" key="2">
    <source>
        <dbReference type="EMBL" id="MFC7336807.1"/>
    </source>
</evidence>
<reference evidence="3" key="1">
    <citation type="journal article" date="2019" name="Int. J. Syst. Evol. Microbiol.">
        <title>The Global Catalogue of Microorganisms (GCM) 10K type strain sequencing project: providing services to taxonomists for standard genome sequencing and annotation.</title>
        <authorList>
            <consortium name="The Broad Institute Genomics Platform"/>
            <consortium name="The Broad Institute Genome Sequencing Center for Infectious Disease"/>
            <person name="Wu L."/>
            <person name="Ma J."/>
        </authorList>
    </citation>
    <scope>NUCLEOTIDE SEQUENCE [LARGE SCALE GENOMIC DNA]</scope>
    <source>
        <strain evidence="3">CGMCC 4.1467</strain>
    </source>
</reference>
<protein>
    <submittedName>
        <fullName evidence="2">DUF2383 domain-containing protein</fullName>
    </submittedName>
</protein>
<dbReference type="EMBL" id="JBHTBS010000002">
    <property type="protein sequence ID" value="MFC7336807.1"/>
    <property type="molecule type" value="Genomic_DNA"/>
</dbReference>
<dbReference type="CDD" id="cd00657">
    <property type="entry name" value="Ferritin_like"/>
    <property type="match status" value="1"/>
</dbReference>
<gene>
    <name evidence="2" type="ORF">ACFQY0_06440</name>
</gene>